<dbReference type="AlphaFoldDB" id="A0A9P3CQX9"/>
<gene>
    <name evidence="1" type="ORF">CKM354_001040900</name>
</gene>
<protein>
    <submittedName>
        <fullName evidence="1">Uncharacterized protein</fullName>
    </submittedName>
</protein>
<reference evidence="1 2" key="1">
    <citation type="submission" date="2021-01" db="EMBL/GenBank/DDBJ databases">
        <title>Cercospora kikuchii MAFF 305040 whole genome shotgun sequence.</title>
        <authorList>
            <person name="Kashiwa T."/>
            <person name="Suzuki T."/>
        </authorList>
    </citation>
    <scope>NUCLEOTIDE SEQUENCE [LARGE SCALE GENOMIC DNA]</scope>
    <source>
        <strain evidence="1 2">MAFF 305040</strain>
    </source>
</reference>
<organism evidence="1 2">
    <name type="scientific">Cercospora kikuchii</name>
    <dbReference type="NCBI Taxonomy" id="84275"/>
    <lineage>
        <taxon>Eukaryota</taxon>
        <taxon>Fungi</taxon>
        <taxon>Dikarya</taxon>
        <taxon>Ascomycota</taxon>
        <taxon>Pezizomycotina</taxon>
        <taxon>Dothideomycetes</taxon>
        <taxon>Dothideomycetidae</taxon>
        <taxon>Mycosphaerellales</taxon>
        <taxon>Mycosphaerellaceae</taxon>
        <taxon>Cercospora</taxon>
    </lineage>
</organism>
<dbReference type="EMBL" id="BOLY01000007">
    <property type="protein sequence ID" value="GIZ47314.1"/>
    <property type="molecule type" value="Genomic_DNA"/>
</dbReference>
<dbReference type="OrthoDB" id="62952at2759"/>
<name>A0A9P3CQX9_9PEZI</name>
<dbReference type="RefSeq" id="XP_044661801.1">
    <property type="nucleotide sequence ID" value="XM_044805866.1"/>
</dbReference>
<evidence type="ECO:0000313" key="2">
    <source>
        <dbReference type="Proteomes" id="UP000825890"/>
    </source>
</evidence>
<dbReference type="GeneID" id="68295984"/>
<proteinExistence type="predicted"/>
<sequence>MMPLLLLHWKATLLRSEPSQLLPTALFKLIVMMLVIDGSPMYLEDVETQILSTFNYYNWETVRAQARRRCTVAEYNRNRDYDGDNDDDDETEVLPDFYDAVEEFEHPSCIGNLKDYSKRRVNLEFHTFSITTGAARLYLRNRLEPARKGVFHFMKLPAELREKICRMLLIYPKSGLVLARTKSTSGTVTGKCTDWASLLLMIRRIRITEQPGNALKTTIRHEALPIFYGHNSFHFDSLPLLIRALQVITEETAQQIQDLRIDMECRDSDLHKNALQELNKSIVKLSPKKLTLIVCRDYFWDFCDGEGYPSKWKTSPAPAGVHKLDGSNGLGGLVTLAKSVDHLQIFGDGFLRAWLEERTKKAEMGQLAKAVITENA</sequence>
<keyword evidence="2" id="KW-1185">Reference proteome</keyword>
<evidence type="ECO:0000313" key="1">
    <source>
        <dbReference type="EMBL" id="GIZ47314.1"/>
    </source>
</evidence>
<dbReference type="Proteomes" id="UP000825890">
    <property type="component" value="Unassembled WGS sequence"/>
</dbReference>
<accession>A0A9P3CQX9</accession>
<comment type="caution">
    <text evidence="1">The sequence shown here is derived from an EMBL/GenBank/DDBJ whole genome shotgun (WGS) entry which is preliminary data.</text>
</comment>